<name>A0A558HXB3_9GAMM</name>
<gene>
    <name evidence="2" type="ORF">FQP86_01270</name>
</gene>
<dbReference type="AlphaFoldDB" id="A0A558HXB3"/>
<dbReference type="Proteomes" id="UP000319941">
    <property type="component" value="Unassembled WGS sequence"/>
</dbReference>
<protein>
    <submittedName>
        <fullName evidence="2">Uncharacterized protein</fullName>
    </submittedName>
</protein>
<dbReference type="RefSeq" id="WP_024952566.1">
    <property type="nucleotide sequence ID" value="NZ_CAWOWR010000001.1"/>
</dbReference>
<dbReference type="EMBL" id="VNFH01000001">
    <property type="protein sequence ID" value="TVU73734.1"/>
    <property type="molecule type" value="Genomic_DNA"/>
</dbReference>
<organism evidence="2 3">
    <name type="scientific">Cobetia crustatorum</name>
    <dbReference type="NCBI Taxonomy" id="553385"/>
    <lineage>
        <taxon>Bacteria</taxon>
        <taxon>Pseudomonadati</taxon>
        <taxon>Pseudomonadota</taxon>
        <taxon>Gammaproteobacteria</taxon>
        <taxon>Oceanospirillales</taxon>
        <taxon>Halomonadaceae</taxon>
        <taxon>Cobetia</taxon>
    </lineage>
</organism>
<comment type="caution">
    <text evidence="2">The sequence shown here is derived from an EMBL/GenBank/DDBJ whole genome shotgun (WGS) entry which is preliminary data.</text>
</comment>
<keyword evidence="3" id="KW-1185">Reference proteome</keyword>
<dbReference type="OrthoDB" id="6183717at2"/>
<evidence type="ECO:0000313" key="2">
    <source>
        <dbReference type="EMBL" id="TVU73734.1"/>
    </source>
</evidence>
<evidence type="ECO:0000256" key="1">
    <source>
        <dbReference type="SAM" id="MobiDB-lite"/>
    </source>
</evidence>
<reference evidence="2 3" key="1">
    <citation type="submission" date="2019-07" db="EMBL/GenBank/DDBJ databases">
        <title>Diversity of Bacteria from Kongsfjorden, Arctic.</title>
        <authorList>
            <person name="Yu Y."/>
        </authorList>
    </citation>
    <scope>NUCLEOTIDE SEQUENCE [LARGE SCALE GENOMIC DNA]</scope>
    <source>
        <strain evidence="2 3">SM1923</strain>
    </source>
</reference>
<feature type="region of interest" description="Disordered" evidence="1">
    <location>
        <begin position="1"/>
        <end position="88"/>
    </location>
</feature>
<feature type="compositionally biased region" description="Basic and acidic residues" evidence="1">
    <location>
        <begin position="78"/>
        <end position="88"/>
    </location>
</feature>
<proteinExistence type="predicted"/>
<evidence type="ECO:0000313" key="3">
    <source>
        <dbReference type="Proteomes" id="UP000319941"/>
    </source>
</evidence>
<accession>A0A558HXB3</accession>
<feature type="compositionally biased region" description="Low complexity" evidence="1">
    <location>
        <begin position="62"/>
        <end position="75"/>
    </location>
</feature>
<sequence>MTRRKKTRSIADKVQIRTGRRKDFKKWRAENPDQVHSGPRYVSKKKEQRKTQAAAKLERMKAAPLLPLHPGAPAAEDSSSKDDGGGEQ</sequence>